<name>A0A127Q0S6_9BURK</name>
<feature type="transmembrane region" description="Helical" evidence="1">
    <location>
        <begin position="78"/>
        <end position="97"/>
    </location>
</feature>
<proteinExistence type="predicted"/>
<protein>
    <submittedName>
        <fullName evidence="2">Putative membrane protein</fullName>
    </submittedName>
</protein>
<dbReference type="STRING" id="279113.CPter91_1297"/>
<evidence type="ECO:0000313" key="3">
    <source>
        <dbReference type="Proteomes" id="UP000074561"/>
    </source>
</evidence>
<feature type="transmembrane region" description="Helical" evidence="1">
    <location>
        <begin position="133"/>
        <end position="154"/>
    </location>
</feature>
<evidence type="ECO:0000313" key="2">
    <source>
        <dbReference type="EMBL" id="AMP03680.1"/>
    </source>
</evidence>
<keyword evidence="1" id="KW-0472">Membrane</keyword>
<organism evidence="2 3">
    <name type="scientific">Collimonas pratensis</name>
    <dbReference type="NCBI Taxonomy" id="279113"/>
    <lineage>
        <taxon>Bacteria</taxon>
        <taxon>Pseudomonadati</taxon>
        <taxon>Pseudomonadota</taxon>
        <taxon>Betaproteobacteria</taxon>
        <taxon>Burkholderiales</taxon>
        <taxon>Oxalobacteraceae</taxon>
        <taxon>Collimonas</taxon>
    </lineage>
</organism>
<dbReference type="AlphaFoldDB" id="A0A127Q0S6"/>
<keyword evidence="1" id="KW-1133">Transmembrane helix</keyword>
<feature type="transmembrane region" description="Helical" evidence="1">
    <location>
        <begin position="47"/>
        <end position="66"/>
    </location>
</feature>
<dbReference type="KEGG" id="cpra:CPter91_1297"/>
<dbReference type="Proteomes" id="UP000074561">
    <property type="component" value="Chromosome"/>
</dbReference>
<keyword evidence="1" id="KW-0812">Transmembrane</keyword>
<accession>A0A127Q0S6</accession>
<feature type="transmembrane region" description="Helical" evidence="1">
    <location>
        <begin position="189"/>
        <end position="209"/>
    </location>
</feature>
<sequence>MTNQRIHATALIIGMLAAMLTMAIHPTSFDLHASAESITHVNYINTVTHVLGLASIPVTLLGAFGISSRIGWNNIGALSAFIVYCFASIAVMLAAVADGLIASSLAQEAINVDDSKRQLLMMALHYNFQLNQALAKVYVAGASCAFILWSIALTHMGKKTIVLGVAGSIVGLCGLIAVLGGHIQMNAHGFGLVILVQAIWIVLVAIWLFRETSLDVR</sequence>
<dbReference type="EMBL" id="CP013234">
    <property type="protein sequence ID" value="AMP03680.1"/>
    <property type="molecule type" value="Genomic_DNA"/>
</dbReference>
<reference evidence="2 3" key="1">
    <citation type="submission" date="2015-11" db="EMBL/GenBank/DDBJ databases">
        <title>Exploring the genomic traits of fungus-feeding bacterial genus Collimonas.</title>
        <authorList>
            <person name="Song C."/>
            <person name="Schmidt R."/>
            <person name="de Jager V."/>
            <person name="Krzyzanowska D."/>
            <person name="Jongedijk E."/>
            <person name="Cankar K."/>
            <person name="Beekwilder J."/>
            <person name="van Veen A."/>
            <person name="de Boer W."/>
            <person name="van Veen J.A."/>
            <person name="Garbeva P."/>
        </authorList>
    </citation>
    <scope>NUCLEOTIDE SEQUENCE [LARGE SCALE GENOMIC DNA]</scope>
    <source>
        <strain evidence="2 3">Ter91</strain>
    </source>
</reference>
<evidence type="ECO:0000256" key="1">
    <source>
        <dbReference type="SAM" id="Phobius"/>
    </source>
</evidence>
<dbReference type="PATRIC" id="fig|279113.9.peg.1293"/>
<feature type="transmembrane region" description="Helical" evidence="1">
    <location>
        <begin position="161"/>
        <end position="183"/>
    </location>
</feature>
<gene>
    <name evidence="2" type="ORF">CPter91_1297</name>
</gene>